<evidence type="ECO:0000313" key="2">
    <source>
        <dbReference type="Proteomes" id="UP001501353"/>
    </source>
</evidence>
<accession>A0ABP7TMZ9</accession>
<evidence type="ECO:0000313" key="1">
    <source>
        <dbReference type="EMBL" id="GAA4028636.1"/>
    </source>
</evidence>
<organism evidence="1 2">
    <name type="scientific">Actimicrobium antarcticum</name>
    <dbReference type="NCBI Taxonomy" id="1051899"/>
    <lineage>
        <taxon>Bacteria</taxon>
        <taxon>Pseudomonadati</taxon>
        <taxon>Pseudomonadota</taxon>
        <taxon>Betaproteobacteria</taxon>
        <taxon>Burkholderiales</taxon>
        <taxon>Oxalobacteraceae</taxon>
        <taxon>Actimicrobium</taxon>
    </lineage>
</organism>
<dbReference type="Proteomes" id="UP001501353">
    <property type="component" value="Unassembled WGS sequence"/>
</dbReference>
<name>A0ABP7TMZ9_9BURK</name>
<keyword evidence="2" id="KW-1185">Reference proteome</keyword>
<proteinExistence type="predicted"/>
<reference evidence="2" key="1">
    <citation type="journal article" date="2019" name="Int. J. Syst. Evol. Microbiol.">
        <title>The Global Catalogue of Microorganisms (GCM) 10K type strain sequencing project: providing services to taxonomists for standard genome sequencing and annotation.</title>
        <authorList>
            <consortium name="The Broad Institute Genomics Platform"/>
            <consortium name="The Broad Institute Genome Sequencing Center for Infectious Disease"/>
            <person name="Wu L."/>
            <person name="Ma J."/>
        </authorList>
    </citation>
    <scope>NUCLEOTIDE SEQUENCE [LARGE SCALE GENOMIC DNA]</scope>
    <source>
        <strain evidence="2">JCM 16673</strain>
    </source>
</reference>
<protein>
    <submittedName>
        <fullName evidence="1">Uncharacterized protein</fullName>
    </submittedName>
</protein>
<sequence>MQFFTEEALQSLLKVEKVHKYAYGYEVLRQLGIIRKSKSPTDDRYHTKKYGQSLRYGQYGVVAACINHGIKASKSEADSINNILSQWIAFEKWAAGQESNKSYKNGSAFSYINYYKGSTVNEYLKSYPFTS</sequence>
<gene>
    <name evidence="1" type="ORF">GCM10022212_28440</name>
</gene>
<comment type="caution">
    <text evidence="1">The sequence shown here is derived from an EMBL/GenBank/DDBJ whole genome shotgun (WGS) entry which is preliminary data.</text>
</comment>
<dbReference type="EMBL" id="BAAAZE010000012">
    <property type="protein sequence ID" value="GAA4028636.1"/>
    <property type="molecule type" value="Genomic_DNA"/>
</dbReference>